<feature type="repeat" description="ANK" evidence="2">
    <location>
        <begin position="935"/>
        <end position="967"/>
    </location>
</feature>
<dbReference type="PROSITE" id="PS50088">
    <property type="entry name" value="ANK_REPEAT"/>
    <property type="match status" value="2"/>
</dbReference>
<dbReference type="HOGENOM" id="CLU_000288_34_7_1"/>
<dbReference type="Gene3D" id="3.40.50.300">
    <property type="entry name" value="P-loop containing nucleotide triphosphate hydrolases"/>
    <property type="match status" value="1"/>
</dbReference>
<protein>
    <submittedName>
        <fullName evidence="7">Uncharacterized protein</fullName>
    </submittedName>
</protein>
<evidence type="ECO:0000256" key="2">
    <source>
        <dbReference type="PROSITE-ProRule" id="PRU00023"/>
    </source>
</evidence>
<feature type="domain" description="Nephrocystin 3-like N-terminal" evidence="6">
    <location>
        <begin position="378"/>
        <end position="555"/>
    </location>
</feature>
<feature type="region of interest" description="Disordered" evidence="3">
    <location>
        <begin position="1"/>
        <end position="62"/>
    </location>
</feature>
<sequence>MGQIFSKCLGPREKEKESRLVAPTTATTTPPATVPTNERTISTNETAASQSPNEPTVASNRTVTPNETAALPIEPNISSPPSESIAPPNETTVLSNGTTISPAKELTFWDKAIETLPEEYKMPDEWRTPTTNGDNLVDLVKQEQQECEGKLWKIEINGKELVVRELFEKTISWVQRFVVVGDTAVQYDPGNAALPWAGFRFLLQIALNEKETYGAMLAGLERATWLTAYCSAQESLYKEYFATNPKYSDINASFVDNLVHLYAAVLKFLVQAHKYFATNTAVRMLKSIVEPSSWVRELTQAIDSRKANMEDYANLVHKKNVSQSLKDVLETLQPFSEYMSEESARRKEAERAEFMKWISDIDYRMDNETNYRDILENSGNWLLTDAAFREWKTSGTIFWLRGIPGSGKTKLTSTVINHLMTSEENHTVAYFYCIRDTKQPKKADPEQILRAILKQLVILLPGLSNSIKAKYEMERKAGKDHGSIRHLTLEECTNFIVELATNRPVTIAIDALDECKESKYQPSESSHTNRQDLLKHIDKMIAAKPGNVRVFVSSRNDEDIVHRLNNYPNITINASQNGPDILRFIKEGVDQLLGDKGHLWRSDERLKEDIVNALNDRADGMFRLPALQIDHLYSLETRKDVQERLHTLPETLRDTHDEIYQRILAMKGEAPSIAKKALTWLLGARRRLPSREFIVAVSVNPDQVVDNDHLLRLCRNLVVLDEVSDSFELAHLSVREYLETEKEYKDGQGDAVIAERCIEILELGVSEGASHQYASLYWFDHYSGSPQTKRLEMTNVLKRFFRNKGDNPVFQKWAKLAAISIHSLPWGDDLRRKLEDTKYQPLSVISTFGLSELLDQWLHPPPGCSYFRDSDEMVVHLAIKWGNKGVVRSLLQQDAVQTVDKYGFTSPFWAAIFERSDMLEMLKELPGSVDNKDKMGWTALHWLAFLGHTKGLKALLHIGAEVDTTDVDKWTPLHWAAFLGREAETKELVAGNVALNAEDRDGLTPLHWATLIGHEAIAKHLLTSGANNSSSLRVGPGGTDEKVGL</sequence>
<organism evidence="7 8">
    <name type="scientific">Serendipita vermifera MAFF 305830</name>
    <dbReference type="NCBI Taxonomy" id="933852"/>
    <lineage>
        <taxon>Eukaryota</taxon>
        <taxon>Fungi</taxon>
        <taxon>Dikarya</taxon>
        <taxon>Basidiomycota</taxon>
        <taxon>Agaricomycotina</taxon>
        <taxon>Agaricomycetes</taxon>
        <taxon>Sebacinales</taxon>
        <taxon>Serendipitaceae</taxon>
        <taxon>Serendipita</taxon>
    </lineage>
</organism>
<keyword evidence="8" id="KW-1185">Reference proteome</keyword>
<dbReference type="InterPro" id="IPR031359">
    <property type="entry name" value="NACHT_N"/>
</dbReference>
<dbReference type="InterPro" id="IPR056884">
    <property type="entry name" value="NPHP3-like_N"/>
</dbReference>
<keyword evidence="1" id="KW-0677">Repeat</keyword>
<evidence type="ECO:0000256" key="1">
    <source>
        <dbReference type="ARBA" id="ARBA00022737"/>
    </source>
</evidence>
<dbReference type="SUPFAM" id="SSF48403">
    <property type="entry name" value="Ankyrin repeat"/>
    <property type="match status" value="1"/>
</dbReference>
<evidence type="ECO:0000313" key="8">
    <source>
        <dbReference type="Proteomes" id="UP000054097"/>
    </source>
</evidence>
<accession>A0A0C2WR81</accession>
<reference evidence="8" key="2">
    <citation type="submission" date="2015-01" db="EMBL/GenBank/DDBJ databases">
        <title>Evolutionary Origins and Diversification of the Mycorrhizal Mutualists.</title>
        <authorList>
            <consortium name="DOE Joint Genome Institute"/>
            <consortium name="Mycorrhizal Genomics Consortium"/>
            <person name="Kohler A."/>
            <person name="Kuo A."/>
            <person name="Nagy L.G."/>
            <person name="Floudas D."/>
            <person name="Copeland A."/>
            <person name="Barry K.W."/>
            <person name="Cichocki N."/>
            <person name="Veneault-Fourrey C."/>
            <person name="LaButti K."/>
            <person name="Lindquist E.A."/>
            <person name="Lipzen A."/>
            <person name="Lundell T."/>
            <person name="Morin E."/>
            <person name="Murat C."/>
            <person name="Riley R."/>
            <person name="Ohm R."/>
            <person name="Sun H."/>
            <person name="Tunlid A."/>
            <person name="Henrissat B."/>
            <person name="Grigoriev I.V."/>
            <person name="Hibbett D.S."/>
            <person name="Martin F."/>
        </authorList>
    </citation>
    <scope>NUCLEOTIDE SEQUENCE [LARGE SCALE GENOMIC DNA]</scope>
    <source>
        <strain evidence="8">MAFF 305830</strain>
    </source>
</reference>
<dbReference type="PROSITE" id="PS50297">
    <property type="entry name" value="ANK_REP_REGION"/>
    <property type="match status" value="2"/>
</dbReference>
<dbReference type="PANTHER" id="PTHR10039">
    <property type="entry name" value="AMELOGENIN"/>
    <property type="match status" value="1"/>
</dbReference>
<name>A0A0C2WR81_SERVB</name>
<dbReference type="PANTHER" id="PTHR10039:SF16">
    <property type="entry name" value="GPI INOSITOL-DEACYLASE"/>
    <property type="match status" value="1"/>
</dbReference>
<keyword evidence="2" id="KW-0040">ANK repeat</keyword>
<dbReference type="SUPFAM" id="SSF52540">
    <property type="entry name" value="P-loop containing nucleoside triphosphate hydrolases"/>
    <property type="match status" value="1"/>
</dbReference>
<dbReference type="STRING" id="933852.A0A0C2WR81"/>
<evidence type="ECO:0000259" key="5">
    <source>
        <dbReference type="Pfam" id="PF22939"/>
    </source>
</evidence>
<feature type="compositionally biased region" description="Basic and acidic residues" evidence="3">
    <location>
        <begin position="10"/>
        <end position="19"/>
    </location>
</feature>
<proteinExistence type="predicted"/>
<dbReference type="InterPro" id="IPR002110">
    <property type="entry name" value="Ankyrin_rpt"/>
</dbReference>
<evidence type="ECO:0000259" key="4">
    <source>
        <dbReference type="Pfam" id="PF17100"/>
    </source>
</evidence>
<evidence type="ECO:0000259" key="6">
    <source>
        <dbReference type="Pfam" id="PF24883"/>
    </source>
</evidence>
<feature type="domain" description="GPI inositol-deacylase winged helix" evidence="5">
    <location>
        <begin position="672"/>
        <end position="741"/>
    </location>
</feature>
<dbReference type="InterPro" id="IPR027417">
    <property type="entry name" value="P-loop_NTPase"/>
</dbReference>
<gene>
    <name evidence="7" type="ORF">M408DRAFT_8505</name>
</gene>
<dbReference type="OrthoDB" id="194358at2759"/>
<dbReference type="Pfam" id="PF17100">
    <property type="entry name" value="NACHT_N"/>
    <property type="match status" value="1"/>
</dbReference>
<dbReference type="Gene3D" id="1.25.40.20">
    <property type="entry name" value="Ankyrin repeat-containing domain"/>
    <property type="match status" value="1"/>
</dbReference>
<dbReference type="InterPro" id="IPR054471">
    <property type="entry name" value="GPIID_WHD"/>
</dbReference>
<dbReference type="Pfam" id="PF22939">
    <property type="entry name" value="WHD_GPIID"/>
    <property type="match status" value="1"/>
</dbReference>
<feature type="compositionally biased region" description="Polar residues" evidence="3">
    <location>
        <begin position="37"/>
        <end position="62"/>
    </location>
</feature>
<feature type="compositionally biased region" description="Low complexity" evidence="3">
    <location>
        <begin position="21"/>
        <end position="36"/>
    </location>
</feature>
<evidence type="ECO:0000256" key="3">
    <source>
        <dbReference type="SAM" id="MobiDB-lite"/>
    </source>
</evidence>
<dbReference type="AlphaFoldDB" id="A0A0C2WR81"/>
<dbReference type="EMBL" id="KN824291">
    <property type="protein sequence ID" value="KIM28668.1"/>
    <property type="molecule type" value="Genomic_DNA"/>
</dbReference>
<evidence type="ECO:0000313" key="7">
    <source>
        <dbReference type="EMBL" id="KIM28668.1"/>
    </source>
</evidence>
<dbReference type="Proteomes" id="UP000054097">
    <property type="component" value="Unassembled WGS sequence"/>
</dbReference>
<reference evidence="7 8" key="1">
    <citation type="submission" date="2014-04" db="EMBL/GenBank/DDBJ databases">
        <authorList>
            <consortium name="DOE Joint Genome Institute"/>
            <person name="Kuo A."/>
            <person name="Zuccaro A."/>
            <person name="Kohler A."/>
            <person name="Nagy L.G."/>
            <person name="Floudas D."/>
            <person name="Copeland A."/>
            <person name="Barry K.W."/>
            <person name="Cichocki N."/>
            <person name="Veneault-Fourrey C."/>
            <person name="LaButti K."/>
            <person name="Lindquist E.A."/>
            <person name="Lipzen A."/>
            <person name="Lundell T."/>
            <person name="Morin E."/>
            <person name="Murat C."/>
            <person name="Sun H."/>
            <person name="Tunlid A."/>
            <person name="Henrissat B."/>
            <person name="Grigoriev I.V."/>
            <person name="Hibbett D.S."/>
            <person name="Martin F."/>
            <person name="Nordberg H.P."/>
            <person name="Cantor M.N."/>
            <person name="Hua S.X."/>
        </authorList>
    </citation>
    <scope>NUCLEOTIDE SEQUENCE [LARGE SCALE GENOMIC DNA]</scope>
    <source>
        <strain evidence="7 8">MAFF 305830</strain>
    </source>
</reference>
<dbReference type="InterPro" id="IPR036770">
    <property type="entry name" value="Ankyrin_rpt-contain_sf"/>
</dbReference>
<dbReference type="Pfam" id="PF12796">
    <property type="entry name" value="Ank_2"/>
    <property type="match status" value="1"/>
</dbReference>
<dbReference type="Pfam" id="PF24883">
    <property type="entry name" value="NPHP3_N"/>
    <property type="match status" value="1"/>
</dbReference>
<dbReference type="SMART" id="SM00248">
    <property type="entry name" value="ANK"/>
    <property type="match status" value="5"/>
</dbReference>
<feature type="repeat" description="ANK" evidence="2">
    <location>
        <begin position="1001"/>
        <end position="1033"/>
    </location>
</feature>
<feature type="domain" description="NWD NACHT-NTPase N-terminal" evidence="4">
    <location>
        <begin position="126"/>
        <end position="304"/>
    </location>
</feature>